<dbReference type="SUPFAM" id="SSF56601">
    <property type="entry name" value="beta-lactamase/transpeptidase-like"/>
    <property type="match status" value="1"/>
</dbReference>
<sequence length="482" mass="50716">MRLGLKIGRFGASIAAAAVLVFAQMGVAQAARNDKAASFVIDYATGEVLHADNADAQRHPASLTKMMTLYMAFEAVEQGRLKLDDRIAVSEYASEQSPTKLGLKAGSTVRTEDAIMGLVTKSANDAAVVIAEHLGGSESGFARQMTQKARRLGMPNTTFKNASGLPDNDQVTTARDMVALGRALIRDFPQFYPLFSTRSFTFAGRAHANHNHLMSTYDGMDGIKTGFIRASGFNLVASAKRGNRRLVASVFGGTSPKNRDDYMAKLLDRSFGTEPGRGRVEEPLVAAVAPKPAPKPVAVAAPTPVQTALAKSLPTLPEARPEPQTVQVTPVVNRMGQVVSNQPIEDESDRLANAKLEVGKPFKTPAKPVQVASARMVPQVAPAPAKGAAAQAPAPAVAGKGGTWIIQVGSFSSDQAARVTADRAKSSVGRGAVSIAPGKVGGTKVFRSRLSGFDETAARAACQVLMKQQQACVALGPNSPML</sequence>
<dbReference type="PANTHER" id="PTHR21581:SF6">
    <property type="entry name" value="TRAFFICKING PROTEIN PARTICLE COMPLEX SUBUNIT 12"/>
    <property type="match status" value="1"/>
</dbReference>
<evidence type="ECO:0000259" key="9">
    <source>
        <dbReference type="PROSITE" id="PS51724"/>
    </source>
</evidence>
<evidence type="ECO:0000256" key="8">
    <source>
        <dbReference type="SAM" id="SignalP"/>
    </source>
</evidence>
<accession>A0ABW5DRK3</accession>
<feature type="domain" description="SPOR" evidence="9">
    <location>
        <begin position="398"/>
        <end position="482"/>
    </location>
</feature>
<evidence type="ECO:0000256" key="1">
    <source>
        <dbReference type="ARBA" id="ARBA00007164"/>
    </source>
</evidence>
<feature type="chain" id="PRO_5045497954" evidence="8">
    <location>
        <begin position="31"/>
        <end position="482"/>
    </location>
</feature>
<evidence type="ECO:0000256" key="5">
    <source>
        <dbReference type="ARBA" id="ARBA00022984"/>
    </source>
</evidence>
<evidence type="ECO:0000313" key="10">
    <source>
        <dbReference type="EMBL" id="MFD2262161.1"/>
    </source>
</evidence>
<keyword evidence="5" id="KW-0573">Peptidoglycan synthesis</keyword>
<name>A0ABW5DRK3_9PROT</name>
<evidence type="ECO:0000256" key="4">
    <source>
        <dbReference type="ARBA" id="ARBA00022960"/>
    </source>
</evidence>
<dbReference type="InterPro" id="IPR001967">
    <property type="entry name" value="Peptidase_S11_N"/>
</dbReference>
<organism evidence="10 11">
    <name type="scientific">Lacibacterium aquatile</name>
    <dbReference type="NCBI Taxonomy" id="1168082"/>
    <lineage>
        <taxon>Bacteria</taxon>
        <taxon>Pseudomonadati</taxon>
        <taxon>Pseudomonadota</taxon>
        <taxon>Alphaproteobacteria</taxon>
        <taxon>Rhodospirillales</taxon>
        <taxon>Rhodospirillaceae</taxon>
    </lineage>
</organism>
<evidence type="ECO:0000256" key="7">
    <source>
        <dbReference type="RuleBase" id="RU004016"/>
    </source>
</evidence>
<dbReference type="Proteomes" id="UP001597295">
    <property type="component" value="Unassembled WGS sequence"/>
</dbReference>
<evidence type="ECO:0000256" key="3">
    <source>
        <dbReference type="ARBA" id="ARBA00022801"/>
    </source>
</evidence>
<feature type="signal peptide" evidence="8">
    <location>
        <begin position="1"/>
        <end position="30"/>
    </location>
</feature>
<reference evidence="11" key="1">
    <citation type="journal article" date="2019" name="Int. J. Syst. Evol. Microbiol.">
        <title>The Global Catalogue of Microorganisms (GCM) 10K type strain sequencing project: providing services to taxonomists for standard genome sequencing and annotation.</title>
        <authorList>
            <consortium name="The Broad Institute Genomics Platform"/>
            <consortium name="The Broad Institute Genome Sequencing Center for Infectious Disease"/>
            <person name="Wu L."/>
            <person name="Ma J."/>
        </authorList>
    </citation>
    <scope>NUCLEOTIDE SEQUENCE [LARGE SCALE GENOMIC DNA]</scope>
    <source>
        <strain evidence="11">CGMCC 1.19062</strain>
    </source>
</reference>
<dbReference type="Pfam" id="PF00768">
    <property type="entry name" value="Peptidase_S11"/>
    <property type="match status" value="1"/>
</dbReference>
<dbReference type="GO" id="GO:0016787">
    <property type="term" value="F:hydrolase activity"/>
    <property type="evidence" value="ECO:0007669"/>
    <property type="project" value="UniProtKB-KW"/>
</dbReference>
<keyword evidence="2 8" id="KW-0732">Signal</keyword>
<keyword evidence="11" id="KW-1185">Reference proteome</keyword>
<dbReference type="Pfam" id="PF05036">
    <property type="entry name" value="SPOR"/>
    <property type="match status" value="1"/>
</dbReference>
<dbReference type="EMBL" id="JBHUIP010000003">
    <property type="protein sequence ID" value="MFD2262161.1"/>
    <property type="molecule type" value="Genomic_DNA"/>
</dbReference>
<proteinExistence type="inferred from homology"/>
<evidence type="ECO:0000256" key="6">
    <source>
        <dbReference type="ARBA" id="ARBA00023316"/>
    </source>
</evidence>
<keyword evidence="4" id="KW-0133">Cell shape</keyword>
<dbReference type="InterPro" id="IPR012338">
    <property type="entry name" value="Beta-lactam/transpept-like"/>
</dbReference>
<dbReference type="RefSeq" id="WP_379875077.1">
    <property type="nucleotide sequence ID" value="NZ_JBHUIP010000003.1"/>
</dbReference>
<gene>
    <name evidence="10" type="ORF">ACFSM5_04625</name>
</gene>
<keyword evidence="6" id="KW-0961">Cell wall biogenesis/degradation</keyword>
<dbReference type="PROSITE" id="PS51724">
    <property type="entry name" value="SPOR"/>
    <property type="match status" value="1"/>
</dbReference>
<dbReference type="PRINTS" id="PR00725">
    <property type="entry name" value="DADACBPTASE1"/>
</dbReference>
<dbReference type="Gene3D" id="3.30.70.1070">
    <property type="entry name" value="Sporulation related repeat"/>
    <property type="match status" value="1"/>
</dbReference>
<dbReference type="InterPro" id="IPR007730">
    <property type="entry name" value="SPOR-like_dom"/>
</dbReference>
<evidence type="ECO:0000313" key="11">
    <source>
        <dbReference type="Proteomes" id="UP001597295"/>
    </source>
</evidence>
<comment type="caution">
    <text evidence="10">The sequence shown here is derived from an EMBL/GenBank/DDBJ whole genome shotgun (WGS) entry which is preliminary data.</text>
</comment>
<dbReference type="PANTHER" id="PTHR21581">
    <property type="entry name" value="D-ALANYL-D-ALANINE CARBOXYPEPTIDASE"/>
    <property type="match status" value="1"/>
</dbReference>
<dbReference type="InterPro" id="IPR018044">
    <property type="entry name" value="Peptidase_S11"/>
</dbReference>
<comment type="similarity">
    <text evidence="1 7">Belongs to the peptidase S11 family.</text>
</comment>
<evidence type="ECO:0000256" key="2">
    <source>
        <dbReference type="ARBA" id="ARBA00022729"/>
    </source>
</evidence>
<dbReference type="Gene3D" id="3.40.710.10">
    <property type="entry name" value="DD-peptidase/beta-lactamase superfamily"/>
    <property type="match status" value="1"/>
</dbReference>
<protein>
    <submittedName>
        <fullName evidence="10">Serine hydrolase</fullName>
    </submittedName>
</protein>
<dbReference type="InterPro" id="IPR036680">
    <property type="entry name" value="SPOR-like_sf"/>
</dbReference>
<keyword evidence="3 10" id="KW-0378">Hydrolase</keyword>